<evidence type="ECO:0000313" key="3">
    <source>
        <dbReference type="EMBL" id="CAK9075455.1"/>
    </source>
</evidence>
<dbReference type="CDD" id="cd00201">
    <property type="entry name" value="WW"/>
    <property type="match status" value="1"/>
</dbReference>
<feature type="region of interest" description="Disordered" evidence="1">
    <location>
        <begin position="391"/>
        <end position="437"/>
    </location>
</feature>
<evidence type="ECO:0000259" key="2">
    <source>
        <dbReference type="PROSITE" id="PS50020"/>
    </source>
</evidence>
<dbReference type="SUPFAM" id="SSF51045">
    <property type="entry name" value="WW domain"/>
    <property type="match status" value="1"/>
</dbReference>
<gene>
    <name evidence="3" type="ORF">CCMP2556_LOCUS37150</name>
</gene>
<feature type="compositionally biased region" description="Pro residues" evidence="1">
    <location>
        <begin position="400"/>
        <end position="413"/>
    </location>
</feature>
<feature type="compositionally biased region" description="Pro residues" evidence="1">
    <location>
        <begin position="339"/>
        <end position="351"/>
    </location>
</feature>
<dbReference type="SMART" id="SM00456">
    <property type="entry name" value="WW"/>
    <property type="match status" value="1"/>
</dbReference>
<evidence type="ECO:0000256" key="1">
    <source>
        <dbReference type="SAM" id="MobiDB-lite"/>
    </source>
</evidence>
<feature type="region of interest" description="Disordered" evidence="1">
    <location>
        <begin position="339"/>
        <end position="366"/>
    </location>
</feature>
<dbReference type="Proteomes" id="UP001642484">
    <property type="component" value="Unassembled WGS sequence"/>
</dbReference>
<dbReference type="Pfam" id="PF00397">
    <property type="entry name" value="WW"/>
    <property type="match status" value="1"/>
</dbReference>
<evidence type="ECO:0000313" key="4">
    <source>
        <dbReference type="Proteomes" id="UP001642484"/>
    </source>
</evidence>
<dbReference type="InterPro" id="IPR001202">
    <property type="entry name" value="WW_dom"/>
</dbReference>
<dbReference type="PROSITE" id="PS50020">
    <property type="entry name" value="WW_DOMAIN_2"/>
    <property type="match status" value="1"/>
</dbReference>
<organism evidence="3 4">
    <name type="scientific">Durusdinium trenchii</name>
    <dbReference type="NCBI Taxonomy" id="1381693"/>
    <lineage>
        <taxon>Eukaryota</taxon>
        <taxon>Sar</taxon>
        <taxon>Alveolata</taxon>
        <taxon>Dinophyceae</taxon>
        <taxon>Suessiales</taxon>
        <taxon>Symbiodiniaceae</taxon>
        <taxon>Durusdinium</taxon>
    </lineage>
</organism>
<keyword evidence="4" id="KW-1185">Reference proteome</keyword>
<feature type="compositionally biased region" description="Basic and acidic residues" evidence="1">
    <location>
        <begin position="352"/>
        <end position="362"/>
    </location>
</feature>
<dbReference type="InterPro" id="IPR036020">
    <property type="entry name" value="WW_dom_sf"/>
</dbReference>
<dbReference type="EMBL" id="CAXAMN010023139">
    <property type="protein sequence ID" value="CAK9075455.1"/>
    <property type="molecule type" value="Genomic_DNA"/>
</dbReference>
<protein>
    <recommendedName>
        <fullName evidence="2">WW domain-containing protein</fullName>
    </recommendedName>
</protein>
<proteinExistence type="predicted"/>
<reference evidence="3 4" key="1">
    <citation type="submission" date="2024-02" db="EMBL/GenBank/DDBJ databases">
        <authorList>
            <person name="Chen Y."/>
            <person name="Shah S."/>
            <person name="Dougan E. K."/>
            <person name="Thang M."/>
            <person name="Chan C."/>
        </authorList>
    </citation>
    <scope>NUCLEOTIDE SEQUENCE [LARGE SCALE GENOMIC DNA]</scope>
</reference>
<dbReference type="Gene3D" id="2.20.70.10">
    <property type="match status" value="1"/>
</dbReference>
<dbReference type="PROSITE" id="PS01159">
    <property type="entry name" value="WW_DOMAIN_1"/>
    <property type="match status" value="1"/>
</dbReference>
<comment type="caution">
    <text evidence="3">The sequence shown here is derived from an EMBL/GenBank/DDBJ whole genome shotgun (WGS) entry which is preliminary data.</text>
</comment>
<accession>A0ABP0PL47</accession>
<sequence>MPTVPFGGTSSKPASSDEKIAARAFCGALLWPPSVDRIEQFADQAPSVIPGPLATALRRRRAEVLAFRCFLLLLRAKEDSSFQDAYTSVLLRLRSFGFVVRDSALLKDEVASISRLLVLVQPPGPLSLVQLAAVIKELDTMQVAVRLQPHLPLQQFLNDEDTRQLCIRHWCQSHVECCRFFPHFFQSHTRLVVLPAVSADEVEKLCSNVLLHGFAVLAIAHPVTDKVLKTDAALLLRGIGLVPAMEDGQASGSSCSLGFPPGSKSFRSVSAAIEAKGLPSSLLSVLGPPPIPVKPKAVTPAIVKKTGTVPPLVPIAPLPPPLPTAAKADGASFAPLLPAVPWPSPRAPPPAPKEEQVKKADMSHIATGSPEDWIEFRDFRTAKAYFYNPVTKDSSWTRPLPKPPPPPPAPPGKPSQEVSLLKAGLIPGTKDPEDWTH</sequence>
<feature type="domain" description="WW" evidence="2">
    <location>
        <begin position="367"/>
        <end position="401"/>
    </location>
</feature>
<name>A0ABP0PL47_9DINO</name>